<evidence type="ECO:0000256" key="1">
    <source>
        <dbReference type="SAM" id="MobiDB-lite"/>
    </source>
</evidence>
<organism evidence="2 3">
    <name type="scientific">Drosophila suzukii</name>
    <name type="common">Spotted-wing drosophila fruit fly</name>
    <dbReference type="NCBI Taxonomy" id="28584"/>
    <lineage>
        <taxon>Eukaryota</taxon>
        <taxon>Metazoa</taxon>
        <taxon>Ecdysozoa</taxon>
        <taxon>Arthropoda</taxon>
        <taxon>Hexapoda</taxon>
        <taxon>Insecta</taxon>
        <taxon>Pterygota</taxon>
        <taxon>Neoptera</taxon>
        <taxon>Endopterygota</taxon>
        <taxon>Diptera</taxon>
        <taxon>Brachycera</taxon>
        <taxon>Muscomorpha</taxon>
        <taxon>Ephydroidea</taxon>
        <taxon>Drosophilidae</taxon>
        <taxon>Drosophila</taxon>
        <taxon>Sophophora</taxon>
    </lineage>
</organism>
<sequence length="255" mass="27702">MCCACSAPLLVRSKISKCSVRDTSILTDYKNQIGSPANMSFKFLFIASAILIALCGADVSEIKAAKVDLPFNDLLPPLLDESSTTTTTTTVRPITTLATKPTKKSYYQKPAQLAKEDKSKAIASKPEVQQLHLDLLPPFEDEAKPAEQKPQTEVKTTPKPVVQVTQPAVLRVAPPAVPKVTPQAAPRPQYAVQPAPAPRPQYSVHPAPQAVQTIHAPAPGSGFQSRFSNYFLTSTVRPRRGPLPTITPFPRFVRL</sequence>
<keyword evidence="2" id="KW-1185">Reference proteome</keyword>
<dbReference type="RefSeq" id="XP_016931865.4">
    <property type="nucleotide sequence ID" value="XM_017076376.4"/>
</dbReference>
<dbReference type="Proteomes" id="UP001652628">
    <property type="component" value="Chromosome 3"/>
</dbReference>
<proteinExistence type="predicted"/>
<evidence type="ECO:0000313" key="2">
    <source>
        <dbReference type="Proteomes" id="UP001652628"/>
    </source>
</evidence>
<evidence type="ECO:0000313" key="3">
    <source>
        <dbReference type="RefSeq" id="XP_016931865.4"/>
    </source>
</evidence>
<feature type="region of interest" description="Disordered" evidence="1">
    <location>
        <begin position="179"/>
        <end position="204"/>
    </location>
</feature>
<dbReference type="GeneID" id="108011268"/>
<gene>
    <name evidence="3" type="primary">LOC108011268</name>
</gene>
<name>A0AB39ZAY9_DROSZ</name>
<reference evidence="3" key="1">
    <citation type="submission" date="2025-08" db="UniProtKB">
        <authorList>
            <consortium name="RefSeq"/>
        </authorList>
    </citation>
    <scope>IDENTIFICATION</scope>
</reference>
<dbReference type="AlphaFoldDB" id="A0AB39ZAY9"/>
<accession>A0AB39ZAY9</accession>
<protein>
    <submittedName>
        <fullName evidence="3">Nematocyst expressed protein 3-like</fullName>
    </submittedName>
</protein>